<organism evidence="2 3">
    <name type="scientific">Mytilus coruscus</name>
    <name type="common">Sea mussel</name>
    <dbReference type="NCBI Taxonomy" id="42192"/>
    <lineage>
        <taxon>Eukaryota</taxon>
        <taxon>Metazoa</taxon>
        <taxon>Spiralia</taxon>
        <taxon>Lophotrochozoa</taxon>
        <taxon>Mollusca</taxon>
        <taxon>Bivalvia</taxon>
        <taxon>Autobranchia</taxon>
        <taxon>Pteriomorphia</taxon>
        <taxon>Mytilida</taxon>
        <taxon>Mytiloidea</taxon>
        <taxon>Mytilidae</taxon>
        <taxon>Mytilinae</taxon>
        <taxon>Mytilus</taxon>
    </lineage>
</organism>
<dbReference type="InterPro" id="IPR021109">
    <property type="entry name" value="Peptidase_aspartic_dom_sf"/>
</dbReference>
<dbReference type="OrthoDB" id="10069859at2759"/>
<accession>A0A6J8CSF4</accession>
<feature type="domain" description="DUF1758" evidence="1">
    <location>
        <begin position="366"/>
        <end position="528"/>
    </location>
</feature>
<dbReference type="Pfam" id="PF03564">
    <property type="entry name" value="DUF1759"/>
    <property type="match status" value="1"/>
</dbReference>
<dbReference type="InterPro" id="IPR001969">
    <property type="entry name" value="Aspartic_peptidase_AS"/>
</dbReference>
<dbReference type="PANTHER" id="PTHR47331">
    <property type="entry name" value="PHD-TYPE DOMAIN-CONTAINING PROTEIN"/>
    <property type="match status" value="1"/>
</dbReference>
<dbReference type="PANTHER" id="PTHR47331:SF5">
    <property type="entry name" value="RIBONUCLEASE H"/>
    <property type="match status" value="1"/>
</dbReference>
<dbReference type="InterPro" id="IPR005312">
    <property type="entry name" value="DUF1759"/>
</dbReference>
<name>A0A6J8CSF4_MYTCO</name>
<evidence type="ECO:0000259" key="1">
    <source>
        <dbReference type="Pfam" id="PF05585"/>
    </source>
</evidence>
<protein>
    <recommendedName>
        <fullName evidence="1">DUF1758 domain-containing protein</fullName>
    </recommendedName>
</protein>
<dbReference type="EMBL" id="CACVKT020005969">
    <property type="protein sequence ID" value="CAC5398795.1"/>
    <property type="molecule type" value="Genomic_DNA"/>
</dbReference>
<dbReference type="GO" id="GO:0004190">
    <property type="term" value="F:aspartic-type endopeptidase activity"/>
    <property type="evidence" value="ECO:0007669"/>
    <property type="project" value="InterPro"/>
</dbReference>
<evidence type="ECO:0000313" key="3">
    <source>
        <dbReference type="Proteomes" id="UP000507470"/>
    </source>
</evidence>
<dbReference type="PROSITE" id="PS00141">
    <property type="entry name" value="ASP_PROTEASE"/>
    <property type="match status" value="1"/>
</dbReference>
<sequence>MVHKSAKCIKKLKVYINKLEIQSIKVASSLEEDQSGTADKLANEDCKLCSDATDCYLELENFKERLVDNIKLETTENVEKINPSDSIQLQQEMKDTIQTQLKQQEEFIKSQQKGESTETNVKLPKIDIISFKGDKTKWNEFWDSFESTFDQNKRLSNIDKFNYLKSKLVGDAKYAISGLIVSHENYIVAVNILKERFGNTQDVIDLHYYGSRQFQNRSTAEALVVNGDDTSQHSSYFDKCRFCQGKHWSDECPKYKTIDERKAHLKGSCYKSLRKTHKSADCKRGKLCIHCGVLNSHHRSLCPKKFRSVLTSVHLSEGYDNSSYNGLSSGVEQSLTSLSEQRETTSENMLILSSEIVLMQTAKVEVNNPNDSLKQTTRLLFDSGSQRTYISQKLASKLKLKSEGDEEITIVTFGSENVRTMKTASTSLCIRLNNGKVLKISANIVPVISGTVQRRRLDTSSIENVRHFVKDVELAFVIPTQCKTSTVDLLIGNDHYFDFILGQRIEIQPGLYLLASKLGLIITRRTKENDYSRENIESSFLIMSYTGSNVPKTDTCITSVPNVTDLWNLESTGISDDDNSTEDSRALEMFKETLEYSNGRYYVTWPWKNDKLTYQ</sequence>
<dbReference type="Pfam" id="PF05585">
    <property type="entry name" value="DUF1758"/>
    <property type="match status" value="1"/>
</dbReference>
<dbReference type="Proteomes" id="UP000507470">
    <property type="component" value="Unassembled WGS sequence"/>
</dbReference>
<dbReference type="InterPro" id="IPR008737">
    <property type="entry name" value="DUF1758"/>
</dbReference>
<gene>
    <name evidence="2" type="ORF">MCOR_33134</name>
</gene>
<dbReference type="AlphaFoldDB" id="A0A6J8CSF4"/>
<reference evidence="2 3" key="1">
    <citation type="submission" date="2020-06" db="EMBL/GenBank/DDBJ databases">
        <authorList>
            <person name="Li R."/>
            <person name="Bekaert M."/>
        </authorList>
    </citation>
    <scope>NUCLEOTIDE SEQUENCE [LARGE SCALE GENOMIC DNA]</scope>
    <source>
        <strain evidence="3">wild</strain>
    </source>
</reference>
<keyword evidence="3" id="KW-1185">Reference proteome</keyword>
<dbReference type="Gene3D" id="2.40.70.10">
    <property type="entry name" value="Acid Proteases"/>
    <property type="match status" value="1"/>
</dbReference>
<proteinExistence type="predicted"/>
<evidence type="ECO:0000313" key="2">
    <source>
        <dbReference type="EMBL" id="CAC5398795.1"/>
    </source>
</evidence>
<dbReference type="GO" id="GO:0006508">
    <property type="term" value="P:proteolysis"/>
    <property type="evidence" value="ECO:0007669"/>
    <property type="project" value="InterPro"/>
</dbReference>